<dbReference type="GeneID" id="36583771"/>
<dbReference type="InParanoid" id="A0A2J6SSX1"/>
<protein>
    <submittedName>
        <fullName evidence="2">HET-domain-containing protein</fullName>
    </submittedName>
</protein>
<dbReference type="RefSeq" id="XP_024730782.1">
    <property type="nucleotide sequence ID" value="XM_024875692.1"/>
</dbReference>
<feature type="domain" description="Heterokaryon incompatibility" evidence="1">
    <location>
        <begin position="3"/>
        <end position="97"/>
    </location>
</feature>
<dbReference type="Proteomes" id="UP000235371">
    <property type="component" value="Unassembled WGS sequence"/>
</dbReference>
<dbReference type="PANTHER" id="PTHR24148:SF64">
    <property type="entry name" value="HETEROKARYON INCOMPATIBILITY DOMAIN-CONTAINING PROTEIN"/>
    <property type="match status" value="1"/>
</dbReference>
<dbReference type="AlphaFoldDB" id="A0A2J6SSX1"/>
<accession>A0A2J6SSX1</accession>
<dbReference type="STRING" id="1095630.A0A2J6SSX1"/>
<organism evidence="2 3">
    <name type="scientific">Hyaloscypha bicolor E</name>
    <dbReference type="NCBI Taxonomy" id="1095630"/>
    <lineage>
        <taxon>Eukaryota</taxon>
        <taxon>Fungi</taxon>
        <taxon>Dikarya</taxon>
        <taxon>Ascomycota</taxon>
        <taxon>Pezizomycotina</taxon>
        <taxon>Leotiomycetes</taxon>
        <taxon>Helotiales</taxon>
        <taxon>Hyaloscyphaceae</taxon>
        <taxon>Hyaloscypha</taxon>
        <taxon>Hyaloscypha bicolor</taxon>
    </lineage>
</organism>
<evidence type="ECO:0000259" key="1">
    <source>
        <dbReference type="Pfam" id="PF06985"/>
    </source>
</evidence>
<dbReference type="EMBL" id="KZ613866">
    <property type="protein sequence ID" value="PMD53878.1"/>
    <property type="molecule type" value="Genomic_DNA"/>
</dbReference>
<feature type="non-terminal residue" evidence="2">
    <location>
        <position position="1"/>
    </location>
</feature>
<dbReference type="InterPro" id="IPR010730">
    <property type="entry name" value="HET"/>
</dbReference>
<gene>
    <name evidence="2" type="ORF">K444DRAFT_540210</name>
</gene>
<dbReference type="Pfam" id="PF06985">
    <property type="entry name" value="HET"/>
    <property type="match status" value="1"/>
</dbReference>
<evidence type="ECO:0000313" key="3">
    <source>
        <dbReference type="Proteomes" id="UP000235371"/>
    </source>
</evidence>
<proteinExistence type="predicted"/>
<dbReference type="OrthoDB" id="5386682at2759"/>
<dbReference type="PANTHER" id="PTHR24148">
    <property type="entry name" value="ANKYRIN REPEAT DOMAIN-CONTAINING PROTEIN 39 HOMOLOG-RELATED"/>
    <property type="match status" value="1"/>
</dbReference>
<keyword evidence="3" id="KW-1185">Reference proteome</keyword>
<dbReference type="InterPro" id="IPR052895">
    <property type="entry name" value="HetReg/Transcr_Mod"/>
</dbReference>
<reference evidence="2 3" key="1">
    <citation type="submission" date="2016-04" db="EMBL/GenBank/DDBJ databases">
        <title>A degradative enzymes factory behind the ericoid mycorrhizal symbiosis.</title>
        <authorList>
            <consortium name="DOE Joint Genome Institute"/>
            <person name="Martino E."/>
            <person name="Morin E."/>
            <person name="Grelet G."/>
            <person name="Kuo A."/>
            <person name="Kohler A."/>
            <person name="Daghino S."/>
            <person name="Barry K."/>
            <person name="Choi C."/>
            <person name="Cichocki N."/>
            <person name="Clum A."/>
            <person name="Copeland A."/>
            <person name="Hainaut M."/>
            <person name="Haridas S."/>
            <person name="Labutti K."/>
            <person name="Lindquist E."/>
            <person name="Lipzen A."/>
            <person name="Khouja H.-R."/>
            <person name="Murat C."/>
            <person name="Ohm R."/>
            <person name="Olson A."/>
            <person name="Spatafora J."/>
            <person name="Veneault-Fourrey C."/>
            <person name="Henrissat B."/>
            <person name="Grigoriev I."/>
            <person name="Martin F."/>
            <person name="Perotto S."/>
        </authorList>
    </citation>
    <scope>NUCLEOTIDE SEQUENCE [LARGE SCALE GENOMIC DNA]</scope>
    <source>
        <strain evidence="2 3">E</strain>
    </source>
</reference>
<sequence length="134" mass="15151">THRPRSLWADAVCINQRDNKEKGHQVALMAKIYSNANCVLVWLGESNGAIHAGIGCFRRLADAAWKYGLRYNKKVDFDSSNAFFTQDWFAGLWIVQEYVLTSSVKIYSGPDVLSHQELSLAGSVFLLKLVRYHS</sequence>
<evidence type="ECO:0000313" key="2">
    <source>
        <dbReference type="EMBL" id="PMD53878.1"/>
    </source>
</evidence>
<name>A0A2J6SSX1_9HELO</name>